<dbReference type="GO" id="GO:0071973">
    <property type="term" value="P:bacterial-type flagellum-dependent cell motility"/>
    <property type="evidence" value="ECO:0007669"/>
    <property type="project" value="InterPro"/>
</dbReference>
<evidence type="ECO:0000256" key="5">
    <source>
        <dbReference type="ARBA" id="ARBA00023143"/>
    </source>
</evidence>
<sequence length="434" mass="46965">MRISTIQAFNTSVRGIQDNYSAAMRTQEQISSGKRLLSPADDPVASVRLLQLDQEASKLSQYKDNLTAATNSLTQQEAVLNSVNNILQRVREIALSAGNGALDAGGRQALAQELAEREDELYGLLNSQNARGEYLFGGFKSDARPFERQADGSYRYQGDEGQRSIQIGSSRMVAINDNGKELFVDVPNASRLEMAASSREGYIAQAGVVDEAALYPGAGFRVTIHREATDPSLPEDADTNPVIDKYSISNADGSPVLDDNGDPVPDYTDADGNPLRLALEPNADGNYDISYAGMAVTLSGNLAADDHFTVGHREKQGVLDTVRQLRQVLENPGDAGTDRQRLAVALSFSLQNIDNAIGQVDGVRTSLGARLNVIESTQLENDEATLINTQVQSGLKDLDYAEALSRLSMQSIVLQAAQQSFVKTSNLSLFNFLR</sequence>
<proteinExistence type="inferred from homology"/>
<dbReference type="GO" id="GO:0009424">
    <property type="term" value="C:bacterial-type flagellum hook"/>
    <property type="evidence" value="ECO:0007669"/>
    <property type="project" value="InterPro"/>
</dbReference>
<dbReference type="InterPro" id="IPR001029">
    <property type="entry name" value="Flagellin_N"/>
</dbReference>
<keyword evidence="5" id="KW-0975">Bacterial flagellum</keyword>
<comment type="subcellular location">
    <subcellularLocation>
        <location evidence="1">Bacterial flagellum</location>
    </subcellularLocation>
    <subcellularLocation>
        <location evidence="2">Secreted</location>
    </subcellularLocation>
</comment>
<evidence type="ECO:0000256" key="4">
    <source>
        <dbReference type="ARBA" id="ARBA00022525"/>
    </source>
</evidence>
<dbReference type="RefSeq" id="WP_090537887.1">
    <property type="nucleotide sequence ID" value="NZ_FOYD01000003.1"/>
</dbReference>
<dbReference type="InterPro" id="IPR013384">
    <property type="entry name" value="Flagell_FlgL"/>
</dbReference>
<comment type="similarity">
    <text evidence="3">Belongs to the bacterial flagellin family.</text>
</comment>
<dbReference type="Pfam" id="PF00700">
    <property type="entry name" value="Flagellin_C"/>
    <property type="match status" value="1"/>
</dbReference>
<dbReference type="STRING" id="1002526.SAMN05216578_10374"/>
<dbReference type="Gene3D" id="1.20.1330.10">
    <property type="entry name" value="f41 fragment of flagellin, N-terminal domain"/>
    <property type="match status" value="2"/>
</dbReference>
<evidence type="ECO:0000313" key="8">
    <source>
        <dbReference type="EMBL" id="SFQ75373.1"/>
    </source>
</evidence>
<evidence type="ECO:0000256" key="1">
    <source>
        <dbReference type="ARBA" id="ARBA00004365"/>
    </source>
</evidence>
<reference evidence="8 9" key="1">
    <citation type="submission" date="2016-10" db="EMBL/GenBank/DDBJ databases">
        <authorList>
            <person name="de Groot N.N."/>
        </authorList>
    </citation>
    <scope>NUCLEOTIDE SEQUENCE [LARGE SCALE GENOMIC DNA]</scope>
    <source>
        <strain evidence="8 9">JCM 18415</strain>
    </source>
</reference>
<keyword evidence="8" id="KW-0966">Cell projection</keyword>
<dbReference type="SUPFAM" id="SSF64518">
    <property type="entry name" value="Phase 1 flagellin"/>
    <property type="match status" value="1"/>
</dbReference>
<evidence type="ECO:0000256" key="3">
    <source>
        <dbReference type="ARBA" id="ARBA00005709"/>
    </source>
</evidence>
<keyword evidence="8" id="KW-0282">Flagellum</keyword>
<evidence type="ECO:0000313" key="9">
    <source>
        <dbReference type="Proteomes" id="UP000242815"/>
    </source>
</evidence>
<dbReference type="GO" id="GO:0005198">
    <property type="term" value="F:structural molecule activity"/>
    <property type="evidence" value="ECO:0007669"/>
    <property type="project" value="InterPro"/>
</dbReference>
<gene>
    <name evidence="8" type="ORF">SAMN05216578_10374</name>
</gene>
<dbReference type="PANTHER" id="PTHR42792:SF1">
    <property type="entry name" value="FLAGELLAR HOOK-ASSOCIATED PROTEIN 3"/>
    <property type="match status" value="1"/>
</dbReference>
<dbReference type="InterPro" id="IPR001492">
    <property type="entry name" value="Flagellin"/>
</dbReference>
<dbReference type="PANTHER" id="PTHR42792">
    <property type="entry name" value="FLAGELLIN"/>
    <property type="match status" value="1"/>
</dbReference>
<feature type="domain" description="Flagellin N-terminal" evidence="6">
    <location>
        <begin position="3"/>
        <end position="139"/>
    </location>
</feature>
<dbReference type="InterPro" id="IPR046358">
    <property type="entry name" value="Flagellin_C"/>
</dbReference>
<keyword evidence="4" id="KW-0964">Secreted</keyword>
<evidence type="ECO:0000259" key="7">
    <source>
        <dbReference type="Pfam" id="PF00700"/>
    </source>
</evidence>
<accession>A0A1I6B391</accession>
<evidence type="ECO:0000256" key="2">
    <source>
        <dbReference type="ARBA" id="ARBA00004613"/>
    </source>
</evidence>
<evidence type="ECO:0000259" key="6">
    <source>
        <dbReference type="Pfam" id="PF00669"/>
    </source>
</evidence>
<feature type="domain" description="Flagellin C-terminal" evidence="7">
    <location>
        <begin position="350"/>
        <end position="433"/>
    </location>
</feature>
<dbReference type="EMBL" id="FOYD01000003">
    <property type="protein sequence ID" value="SFQ75373.1"/>
    <property type="molecule type" value="Genomic_DNA"/>
</dbReference>
<dbReference type="OrthoDB" id="9768249at2"/>
<dbReference type="NCBIfam" id="TIGR02550">
    <property type="entry name" value="flagell_flgL"/>
    <property type="match status" value="1"/>
</dbReference>
<organism evidence="8 9">
    <name type="scientific">Halopseudomonas formosensis</name>
    <dbReference type="NCBI Taxonomy" id="1002526"/>
    <lineage>
        <taxon>Bacteria</taxon>
        <taxon>Pseudomonadati</taxon>
        <taxon>Pseudomonadota</taxon>
        <taxon>Gammaproteobacteria</taxon>
        <taxon>Pseudomonadales</taxon>
        <taxon>Pseudomonadaceae</taxon>
        <taxon>Halopseudomonas</taxon>
    </lineage>
</organism>
<name>A0A1I6B391_9GAMM</name>
<dbReference type="GO" id="GO:0005576">
    <property type="term" value="C:extracellular region"/>
    <property type="evidence" value="ECO:0007669"/>
    <property type="project" value="UniProtKB-SubCell"/>
</dbReference>
<dbReference type="Pfam" id="PF00669">
    <property type="entry name" value="Flagellin_N"/>
    <property type="match status" value="1"/>
</dbReference>
<dbReference type="AlphaFoldDB" id="A0A1I6B391"/>
<keyword evidence="8" id="KW-0969">Cilium</keyword>
<protein>
    <submittedName>
        <fullName evidence="8">Flagellar hook-associated protein 3 FlgL</fullName>
    </submittedName>
</protein>
<dbReference type="Proteomes" id="UP000242815">
    <property type="component" value="Unassembled WGS sequence"/>
</dbReference>